<organism evidence="2 3">
    <name type="scientific">Streptomyces erythrogriseus</name>
    <dbReference type="NCBI Taxonomy" id="284027"/>
    <lineage>
        <taxon>Bacteria</taxon>
        <taxon>Bacillati</taxon>
        <taxon>Actinomycetota</taxon>
        <taxon>Actinomycetes</taxon>
        <taxon>Kitasatosporales</taxon>
        <taxon>Streptomycetaceae</taxon>
        <taxon>Streptomyces</taxon>
        <taxon>Streptomyces griseoincarnatus group</taxon>
    </lineage>
</organism>
<evidence type="ECO:0000313" key="2">
    <source>
        <dbReference type="EMBL" id="GAA2926206.1"/>
    </source>
</evidence>
<evidence type="ECO:0000313" key="3">
    <source>
        <dbReference type="Proteomes" id="UP001501423"/>
    </source>
</evidence>
<proteinExistence type="predicted"/>
<feature type="chain" id="PRO_5047049478" evidence="1">
    <location>
        <begin position="30"/>
        <end position="60"/>
    </location>
</feature>
<evidence type="ECO:0000256" key="1">
    <source>
        <dbReference type="SAM" id="SignalP"/>
    </source>
</evidence>
<dbReference type="EMBL" id="BAAAVA010000029">
    <property type="protein sequence ID" value="GAA2926206.1"/>
    <property type="molecule type" value="Genomic_DNA"/>
</dbReference>
<dbReference type="Proteomes" id="UP001501423">
    <property type="component" value="Unassembled WGS sequence"/>
</dbReference>
<reference evidence="3" key="1">
    <citation type="journal article" date="2019" name="Int. J. Syst. Evol. Microbiol.">
        <title>The Global Catalogue of Microorganisms (GCM) 10K type strain sequencing project: providing services to taxonomists for standard genome sequencing and annotation.</title>
        <authorList>
            <consortium name="The Broad Institute Genomics Platform"/>
            <consortium name="The Broad Institute Genome Sequencing Center for Infectious Disease"/>
            <person name="Wu L."/>
            <person name="Ma J."/>
        </authorList>
    </citation>
    <scope>NUCLEOTIDE SEQUENCE [LARGE SCALE GENOMIC DNA]</scope>
    <source>
        <strain evidence="3">JCM 9650</strain>
    </source>
</reference>
<keyword evidence="1" id="KW-0732">Signal</keyword>
<accession>A0ABP6J9J6</accession>
<sequence length="60" mass="6378">MRNSRIALFLAVGAGTPLVTALTPATASAAENPLRPCLQQKPAWHRCDTELPASFQCATL</sequence>
<gene>
    <name evidence="2" type="ORF">GCM10010478_28470</name>
</gene>
<name>A0ABP6J9J6_9ACTN</name>
<keyword evidence="3" id="KW-1185">Reference proteome</keyword>
<protein>
    <submittedName>
        <fullName evidence="2">Uncharacterized protein</fullName>
    </submittedName>
</protein>
<feature type="signal peptide" evidence="1">
    <location>
        <begin position="1"/>
        <end position="29"/>
    </location>
</feature>
<comment type="caution">
    <text evidence="2">The sequence shown here is derived from an EMBL/GenBank/DDBJ whole genome shotgun (WGS) entry which is preliminary data.</text>
</comment>